<dbReference type="Pfam" id="PF04377">
    <property type="entry name" value="ATE_C"/>
    <property type="match status" value="1"/>
</dbReference>
<keyword evidence="1 4" id="KW-0963">Cytoplasm</keyword>
<keyword evidence="3 4" id="KW-0012">Acyltransferase</keyword>
<dbReference type="GO" id="GO:0008914">
    <property type="term" value="F:leucyl-tRNA--protein transferase activity"/>
    <property type="evidence" value="ECO:0007669"/>
    <property type="project" value="UniProtKB-UniRule"/>
</dbReference>
<evidence type="ECO:0000259" key="6">
    <source>
        <dbReference type="Pfam" id="PF04377"/>
    </source>
</evidence>
<evidence type="ECO:0000256" key="2">
    <source>
        <dbReference type="ARBA" id="ARBA00022679"/>
    </source>
</evidence>
<evidence type="ECO:0000256" key="4">
    <source>
        <dbReference type="HAMAP-Rule" id="MF_00689"/>
    </source>
</evidence>
<comment type="subcellular location">
    <subcellularLocation>
        <location evidence="4">Cytoplasm</location>
    </subcellularLocation>
</comment>
<protein>
    <recommendedName>
        <fullName evidence="4">Aspartate/glutamate leucyltransferase</fullName>
        <ecNumber evidence="4">2.3.2.29</ecNumber>
    </recommendedName>
</protein>
<proteinExistence type="inferred from homology"/>
<keyword evidence="9" id="KW-1185">Reference proteome</keyword>
<comment type="catalytic activity">
    <reaction evidence="4">
        <text>N-terminal L-aspartyl-[protein] + L-leucyl-tRNA(Leu) = N-terminal L-leucyl-L-aspartyl-[protein] + tRNA(Leu) + H(+)</text>
        <dbReference type="Rhea" id="RHEA:50420"/>
        <dbReference type="Rhea" id="RHEA-COMP:9613"/>
        <dbReference type="Rhea" id="RHEA-COMP:9622"/>
        <dbReference type="Rhea" id="RHEA-COMP:12669"/>
        <dbReference type="Rhea" id="RHEA-COMP:12674"/>
        <dbReference type="ChEBI" id="CHEBI:15378"/>
        <dbReference type="ChEBI" id="CHEBI:64720"/>
        <dbReference type="ChEBI" id="CHEBI:78442"/>
        <dbReference type="ChEBI" id="CHEBI:78494"/>
        <dbReference type="ChEBI" id="CHEBI:133042"/>
        <dbReference type="EC" id="2.3.2.29"/>
    </reaction>
</comment>
<dbReference type="InterPro" id="IPR007472">
    <property type="entry name" value="N-end_Aminoacyl_Trfase_C"/>
</dbReference>
<reference evidence="7 9" key="2">
    <citation type="submission" date="2018-04" db="EMBL/GenBank/DDBJ databases">
        <title>Genomic sequence of a freshwater isolate of Shewanella morhuae.</title>
        <authorList>
            <person name="Castillo D.E."/>
            <person name="Gram L."/>
        </authorList>
    </citation>
    <scope>NUCLEOTIDE SEQUENCE [LARGE SCALE GENOMIC DNA]</scope>
    <source>
        <strain evidence="7 9">CW7</strain>
    </source>
</reference>
<evidence type="ECO:0000259" key="5">
    <source>
        <dbReference type="Pfam" id="PF04376"/>
    </source>
</evidence>
<sequence>MNSNKASIAIGISQVFPCSYLDGQQEQLLVIQEETLDPLLFERLLAVGFRRSGSSIYKPRCPHCSACQPIRVPAYEFVPSKRQKRTLAKNQDLTWRVTSEQTAAQYALYEHYIRERHFDGPMFPPSEDQYNHFLFCNWLPPTFIEVYEGNKLLAVAVTDTLPQSLSAIYSYFDPNEEHRSLGALLILIQCRLAKLMGKEFVYLGYQIDENRKMSYKRLYRPYQILTPKGWEYSQVC</sequence>
<keyword evidence="2 4" id="KW-0808">Transferase</keyword>
<dbReference type="HAMAP" id="MF_00689">
    <property type="entry name" value="Bpt"/>
    <property type="match status" value="1"/>
</dbReference>
<dbReference type="NCBIfam" id="NF002347">
    <property type="entry name" value="PRK01305.2-4"/>
    <property type="match status" value="1"/>
</dbReference>
<evidence type="ECO:0000313" key="9">
    <source>
        <dbReference type="Proteomes" id="UP000240506"/>
    </source>
</evidence>
<dbReference type="EC" id="2.3.2.29" evidence="4"/>
<comment type="catalytic activity">
    <reaction evidence="4">
        <text>N-terminal L-glutamyl-[protein] + L-leucyl-tRNA(Leu) = N-terminal L-leucyl-L-glutamyl-[protein] + tRNA(Leu) + H(+)</text>
        <dbReference type="Rhea" id="RHEA:50412"/>
        <dbReference type="Rhea" id="RHEA-COMP:9613"/>
        <dbReference type="Rhea" id="RHEA-COMP:9622"/>
        <dbReference type="Rhea" id="RHEA-COMP:12664"/>
        <dbReference type="Rhea" id="RHEA-COMP:12668"/>
        <dbReference type="ChEBI" id="CHEBI:15378"/>
        <dbReference type="ChEBI" id="CHEBI:64721"/>
        <dbReference type="ChEBI" id="CHEBI:78442"/>
        <dbReference type="ChEBI" id="CHEBI:78494"/>
        <dbReference type="ChEBI" id="CHEBI:133041"/>
        <dbReference type="EC" id="2.3.2.29"/>
    </reaction>
</comment>
<dbReference type="InterPro" id="IPR030700">
    <property type="entry name" value="N-end_Aminoacyl_Trfase"/>
</dbReference>
<evidence type="ECO:0000256" key="3">
    <source>
        <dbReference type="ARBA" id="ARBA00023315"/>
    </source>
</evidence>
<dbReference type="NCBIfam" id="NF002345">
    <property type="entry name" value="PRK01305.2-2"/>
    <property type="match status" value="1"/>
</dbReference>
<organism evidence="8 10">
    <name type="scientific">Shewanella morhuae</name>
    <dbReference type="NCBI Taxonomy" id="365591"/>
    <lineage>
        <taxon>Bacteria</taxon>
        <taxon>Pseudomonadati</taxon>
        <taxon>Pseudomonadota</taxon>
        <taxon>Gammaproteobacteria</taxon>
        <taxon>Alteromonadales</taxon>
        <taxon>Shewanellaceae</taxon>
        <taxon>Shewanella</taxon>
    </lineage>
</organism>
<dbReference type="EMBL" id="UGYV01000001">
    <property type="protein sequence ID" value="SUI72576.1"/>
    <property type="molecule type" value="Genomic_DNA"/>
</dbReference>
<evidence type="ECO:0000313" key="10">
    <source>
        <dbReference type="Proteomes" id="UP000255061"/>
    </source>
</evidence>
<feature type="domain" description="N-end rule aminoacyl transferase C-terminal" evidence="6">
    <location>
        <begin position="105"/>
        <end position="225"/>
    </location>
</feature>
<accession>A0A380A221</accession>
<dbReference type="NCBIfam" id="NF002342">
    <property type="entry name" value="PRK01305.1-3"/>
    <property type="match status" value="1"/>
</dbReference>
<dbReference type="GO" id="GO:0071596">
    <property type="term" value="P:ubiquitin-dependent protein catabolic process via the N-end rule pathway"/>
    <property type="evidence" value="ECO:0007669"/>
    <property type="project" value="InterPro"/>
</dbReference>
<dbReference type="Pfam" id="PF04376">
    <property type="entry name" value="ATE_N"/>
    <property type="match status" value="1"/>
</dbReference>
<reference evidence="8 10" key="3">
    <citation type="submission" date="2018-06" db="EMBL/GenBank/DDBJ databases">
        <authorList>
            <consortium name="Pathogen Informatics"/>
            <person name="Doyle S."/>
        </authorList>
    </citation>
    <scope>NUCLEOTIDE SEQUENCE [LARGE SCALE GENOMIC DNA]</scope>
    <source>
        <strain evidence="8 10">NCTC10736</strain>
    </source>
</reference>
<evidence type="ECO:0000313" key="7">
    <source>
        <dbReference type="EMBL" id="PTA50437.1"/>
    </source>
</evidence>
<dbReference type="EMBL" id="PYSG01000002">
    <property type="protein sequence ID" value="PTA50437.1"/>
    <property type="molecule type" value="Genomic_DNA"/>
</dbReference>
<dbReference type="AlphaFoldDB" id="A0A380A221"/>
<dbReference type="InterPro" id="IPR017138">
    <property type="entry name" value="Asp_Glu_LeuTrfase"/>
</dbReference>
<comment type="similarity">
    <text evidence="4">Belongs to the R-transferase family. Bpt subfamily.</text>
</comment>
<dbReference type="PANTHER" id="PTHR21367:SF1">
    <property type="entry name" value="ARGINYL-TRNA--PROTEIN TRANSFERASE 1"/>
    <property type="match status" value="1"/>
</dbReference>
<dbReference type="NCBIfam" id="NF002346">
    <property type="entry name" value="PRK01305.2-3"/>
    <property type="match status" value="1"/>
</dbReference>
<dbReference type="SUPFAM" id="SSF55729">
    <property type="entry name" value="Acyl-CoA N-acyltransferases (Nat)"/>
    <property type="match status" value="1"/>
</dbReference>
<gene>
    <name evidence="4" type="primary">bpt</name>
    <name evidence="7" type="ORF">C9I43_07950</name>
    <name evidence="8" type="ORF">NCTC10736_01385</name>
</gene>
<dbReference type="GO" id="GO:0005737">
    <property type="term" value="C:cytoplasm"/>
    <property type="evidence" value="ECO:0007669"/>
    <property type="project" value="UniProtKB-SubCell"/>
</dbReference>
<dbReference type="RefSeq" id="WP_107883103.1">
    <property type="nucleotide sequence ID" value="NZ_PYSG01000002.1"/>
</dbReference>
<comment type="function">
    <text evidence="4">Functions in the N-end rule pathway of protein degradation where it conjugates Leu from its aminoacyl-tRNA to the N-termini of proteins containing an N-terminal aspartate or glutamate.</text>
</comment>
<evidence type="ECO:0000256" key="1">
    <source>
        <dbReference type="ARBA" id="ARBA00022490"/>
    </source>
</evidence>
<dbReference type="PANTHER" id="PTHR21367">
    <property type="entry name" value="ARGININE-TRNA-PROTEIN TRANSFERASE 1"/>
    <property type="match status" value="1"/>
</dbReference>
<evidence type="ECO:0000313" key="8">
    <source>
        <dbReference type="EMBL" id="SUI72576.1"/>
    </source>
</evidence>
<feature type="domain" description="N-end aminoacyl transferase N-terminal" evidence="5">
    <location>
        <begin position="17"/>
        <end position="85"/>
    </location>
</feature>
<reference evidence="7 9" key="1">
    <citation type="submission" date="2018-03" db="EMBL/GenBank/DDBJ databases">
        <authorList>
            <person name="Dailey F.E."/>
        </authorList>
    </citation>
    <scope>NUCLEOTIDE SEQUENCE [LARGE SCALE GENOMIC DNA]</scope>
    <source>
        <strain evidence="7 9">CW7</strain>
    </source>
</reference>
<name>A0A380A221_9GAMM</name>
<dbReference type="PIRSF" id="PIRSF037208">
    <property type="entry name" value="ATE_pro_prd"/>
    <property type="match status" value="1"/>
</dbReference>
<dbReference type="InterPro" id="IPR007471">
    <property type="entry name" value="N-end_Aminoacyl_Trfase_N"/>
</dbReference>
<dbReference type="Proteomes" id="UP000255061">
    <property type="component" value="Unassembled WGS sequence"/>
</dbReference>
<dbReference type="InterPro" id="IPR016181">
    <property type="entry name" value="Acyl_CoA_acyltransferase"/>
</dbReference>
<dbReference type="GO" id="GO:0004057">
    <property type="term" value="F:arginyl-tRNA--protein transferase activity"/>
    <property type="evidence" value="ECO:0007669"/>
    <property type="project" value="InterPro"/>
</dbReference>
<dbReference type="Proteomes" id="UP000240506">
    <property type="component" value="Unassembled WGS sequence"/>
</dbReference>